<dbReference type="InterPro" id="IPR050780">
    <property type="entry name" value="Mucin_vWF_Thrombospondin_sf"/>
</dbReference>
<dbReference type="AlphaFoldDB" id="A0A0T6BCL7"/>
<keyword evidence="2" id="KW-0325">Glycoprotein</keyword>
<proteinExistence type="predicted"/>
<organism evidence="4 5">
    <name type="scientific">Oryctes borbonicus</name>
    <dbReference type="NCBI Taxonomy" id="1629725"/>
    <lineage>
        <taxon>Eukaryota</taxon>
        <taxon>Metazoa</taxon>
        <taxon>Ecdysozoa</taxon>
        <taxon>Arthropoda</taxon>
        <taxon>Hexapoda</taxon>
        <taxon>Insecta</taxon>
        <taxon>Pterygota</taxon>
        <taxon>Neoptera</taxon>
        <taxon>Endopterygota</taxon>
        <taxon>Coleoptera</taxon>
        <taxon>Polyphaga</taxon>
        <taxon>Scarabaeiformia</taxon>
        <taxon>Scarabaeidae</taxon>
        <taxon>Dynastinae</taxon>
        <taxon>Oryctes</taxon>
    </lineage>
</organism>
<accession>A0A0T6BCL7</accession>
<dbReference type="PROSITE" id="PS51233">
    <property type="entry name" value="VWFD"/>
    <property type="match status" value="1"/>
</dbReference>
<evidence type="ECO:0000313" key="5">
    <source>
        <dbReference type="Proteomes" id="UP000051574"/>
    </source>
</evidence>
<evidence type="ECO:0000313" key="4">
    <source>
        <dbReference type="EMBL" id="KRT85044.1"/>
    </source>
</evidence>
<feature type="non-terminal residue" evidence="4">
    <location>
        <position position="1"/>
    </location>
</feature>
<keyword evidence="5" id="KW-1185">Reference proteome</keyword>
<dbReference type="PANTHER" id="PTHR11339">
    <property type="entry name" value="EXTRACELLULAR MATRIX GLYCOPROTEIN RELATED"/>
    <property type="match status" value="1"/>
</dbReference>
<keyword evidence="1" id="KW-1015">Disulfide bond</keyword>
<dbReference type="Pfam" id="PF08742">
    <property type="entry name" value="C8"/>
    <property type="match status" value="1"/>
</dbReference>
<sequence length="251" mass="28413">IKVDTQWGKNVLGLCGNYNHFKEDDIQLYDVRNNDDTLLAFIDLWRTNDECQSTKSSVNTCDGGRRRWAKTSCDILLGPTFATCHQKVHVKSYYEACVMDSCKCDLGGDCECLCTAISTYAQMCNNFGVPVNWRSQELCPIQCPRNTEYMPCISPCPLTTCETIRRNVTFNCDEEVFCTEGCRPKALPQGMIYTDASYEKYVYNNDCEQKPCKEGSINLKEISKGRCLFCTCTSGERNCVPIPLPCDNETK</sequence>
<dbReference type="InterPro" id="IPR001846">
    <property type="entry name" value="VWF_type-D"/>
</dbReference>
<name>A0A0T6BCL7_9SCAR</name>
<evidence type="ECO:0000256" key="2">
    <source>
        <dbReference type="ARBA" id="ARBA00023180"/>
    </source>
</evidence>
<feature type="domain" description="VWFD" evidence="3">
    <location>
        <begin position="1"/>
        <end position="52"/>
    </location>
</feature>
<evidence type="ECO:0000256" key="1">
    <source>
        <dbReference type="ARBA" id="ARBA00023157"/>
    </source>
</evidence>
<reference evidence="4 5" key="1">
    <citation type="submission" date="2015-09" db="EMBL/GenBank/DDBJ databases">
        <title>Draft genome of the scarab beetle Oryctes borbonicus.</title>
        <authorList>
            <person name="Meyer J.M."/>
            <person name="Markov G.V."/>
            <person name="Baskaran P."/>
            <person name="Herrmann M."/>
            <person name="Sommer R.J."/>
            <person name="Roedelsperger C."/>
        </authorList>
    </citation>
    <scope>NUCLEOTIDE SEQUENCE [LARGE SCALE GENOMIC DNA]</scope>
    <source>
        <strain evidence="4">OB123</strain>
        <tissue evidence="4">Whole animal</tissue>
    </source>
</reference>
<dbReference type="SMART" id="SM00832">
    <property type="entry name" value="C8"/>
    <property type="match status" value="1"/>
</dbReference>
<comment type="caution">
    <text evidence="4">The sequence shown here is derived from an EMBL/GenBank/DDBJ whole genome shotgun (WGS) entry which is preliminary data.</text>
</comment>
<gene>
    <name evidence="4" type="ORF">AMK59_1376</name>
</gene>
<evidence type="ECO:0000259" key="3">
    <source>
        <dbReference type="PROSITE" id="PS51233"/>
    </source>
</evidence>
<dbReference type="Proteomes" id="UP000051574">
    <property type="component" value="Unassembled WGS sequence"/>
</dbReference>
<dbReference type="InterPro" id="IPR014853">
    <property type="entry name" value="VWF/SSPO/ZAN-like_Cys-rich_dom"/>
</dbReference>
<dbReference type="OrthoDB" id="6262482at2759"/>
<dbReference type="EMBL" id="LJIG01001896">
    <property type="protein sequence ID" value="KRT85044.1"/>
    <property type="molecule type" value="Genomic_DNA"/>
</dbReference>
<protein>
    <recommendedName>
        <fullName evidence="3">VWFD domain-containing protein</fullName>
    </recommendedName>
</protein>